<dbReference type="Proteomes" id="UP000199520">
    <property type="component" value="Unassembled WGS sequence"/>
</dbReference>
<dbReference type="GO" id="GO:0009055">
    <property type="term" value="F:electron transfer activity"/>
    <property type="evidence" value="ECO:0007669"/>
    <property type="project" value="InterPro"/>
</dbReference>
<proteinExistence type="inferred from homology"/>
<dbReference type="Pfam" id="PF19583">
    <property type="entry name" value="ODP"/>
    <property type="match status" value="1"/>
</dbReference>
<keyword evidence="4" id="KW-1185">Reference proteome</keyword>
<evidence type="ECO:0000256" key="1">
    <source>
        <dbReference type="ARBA" id="ARBA00007121"/>
    </source>
</evidence>
<dbReference type="InterPro" id="IPR008254">
    <property type="entry name" value="Flavodoxin/NO_synth"/>
</dbReference>
<dbReference type="SUPFAM" id="SSF52218">
    <property type="entry name" value="Flavoproteins"/>
    <property type="match status" value="1"/>
</dbReference>
<dbReference type="InterPro" id="IPR001279">
    <property type="entry name" value="Metallo-B-lactamas"/>
</dbReference>
<dbReference type="GO" id="GO:0046872">
    <property type="term" value="F:metal ion binding"/>
    <property type="evidence" value="ECO:0007669"/>
    <property type="project" value="InterPro"/>
</dbReference>
<dbReference type="Gene3D" id="3.60.15.10">
    <property type="entry name" value="Ribonuclease Z/Hydroxyacylglutathione hydrolase-like"/>
    <property type="match status" value="1"/>
</dbReference>
<organism evidence="3 4">
    <name type="scientific">Pelosinus propionicus DSM 13327</name>
    <dbReference type="NCBI Taxonomy" id="1123291"/>
    <lineage>
        <taxon>Bacteria</taxon>
        <taxon>Bacillati</taxon>
        <taxon>Bacillota</taxon>
        <taxon>Negativicutes</taxon>
        <taxon>Selenomonadales</taxon>
        <taxon>Sporomusaceae</taxon>
        <taxon>Pelosinus</taxon>
    </lineage>
</organism>
<dbReference type="PANTHER" id="PTHR43717">
    <property type="entry name" value="ANAEROBIC NITRIC OXIDE REDUCTASE FLAVORUBREDOXIN"/>
    <property type="match status" value="1"/>
</dbReference>
<evidence type="ECO:0000313" key="4">
    <source>
        <dbReference type="Proteomes" id="UP000199520"/>
    </source>
</evidence>
<dbReference type="InterPro" id="IPR036866">
    <property type="entry name" value="RibonucZ/Hydroxyglut_hydro"/>
</dbReference>
<dbReference type="SMART" id="SM00849">
    <property type="entry name" value="Lactamase_B"/>
    <property type="match status" value="1"/>
</dbReference>
<dbReference type="RefSeq" id="WP_090942666.1">
    <property type="nucleotide sequence ID" value="NZ_FOTS01000055.1"/>
</dbReference>
<dbReference type="GO" id="GO:0010181">
    <property type="term" value="F:FMN binding"/>
    <property type="evidence" value="ECO:0007669"/>
    <property type="project" value="InterPro"/>
</dbReference>
<dbReference type="STRING" id="1123291.SAMN04490355_105526"/>
<dbReference type="Gene3D" id="3.40.50.360">
    <property type="match status" value="1"/>
</dbReference>
<dbReference type="AlphaFoldDB" id="A0A1I4P0Y5"/>
<reference evidence="4" key="1">
    <citation type="submission" date="2016-10" db="EMBL/GenBank/DDBJ databases">
        <authorList>
            <person name="Varghese N."/>
            <person name="Submissions S."/>
        </authorList>
    </citation>
    <scope>NUCLEOTIDE SEQUENCE [LARGE SCALE GENOMIC DNA]</scope>
    <source>
        <strain evidence="4">DSM 13327</strain>
    </source>
</reference>
<dbReference type="Pfam" id="PF00258">
    <property type="entry name" value="Flavodoxin_1"/>
    <property type="match status" value="1"/>
</dbReference>
<sequence>MMNNIEIAKGIYSVGAVDWTMRDFHGYGTPRGITYNAYLIVDEKICLIDTVKAPFAPELLERISQIVDPAKIDYIVCNHTEPDHASALPIIMEKAPQAKVVLTSQGKDSIVKHYNKEYDFQVVKEGDSLDLGEKQLKFITMPMLHWPDSMATYLTGEEILFSNDAFGQHISTTKRFDDENEIHDIMQEAAKYYANILMPYSRLVGTALTKAETVNIKMIAPSHGVIWRSHIGDILKKYEQWGSGYHDDTVVIIYDTMWGATEDMARRILEGVAASGAKGKLHRLKTSAMSDIINDVLEAGGVILGSSTQHNTVLATMGGFLTYIEGLKPANKIGAAFSAHGWAGGAIKAMEESLKRAGIAVENPGLAVKWLASKDEQDACFQFGLEFAKKIQENKK</sequence>
<dbReference type="InterPro" id="IPR045761">
    <property type="entry name" value="ODP_dom"/>
</dbReference>
<dbReference type="InterPro" id="IPR016440">
    <property type="entry name" value="Rubredoxin-O_OxRdtase"/>
</dbReference>
<evidence type="ECO:0000313" key="3">
    <source>
        <dbReference type="EMBL" id="SFM21033.1"/>
    </source>
</evidence>
<dbReference type="PANTHER" id="PTHR43717:SF1">
    <property type="entry name" value="ANAEROBIC NITRIC OXIDE REDUCTASE FLAVORUBREDOXIN"/>
    <property type="match status" value="1"/>
</dbReference>
<feature type="domain" description="Flavodoxin-like" evidence="2">
    <location>
        <begin position="250"/>
        <end position="388"/>
    </location>
</feature>
<dbReference type="OrthoDB" id="9807946at2"/>
<dbReference type="InterPro" id="IPR029039">
    <property type="entry name" value="Flavoprotein-like_sf"/>
</dbReference>
<evidence type="ECO:0000259" key="2">
    <source>
        <dbReference type="PROSITE" id="PS50902"/>
    </source>
</evidence>
<dbReference type="PIRSF" id="PIRSF005243">
    <property type="entry name" value="ROO"/>
    <property type="match status" value="1"/>
</dbReference>
<gene>
    <name evidence="3" type="ORF">SAMN04490355_105526</name>
</gene>
<dbReference type="SUPFAM" id="SSF56281">
    <property type="entry name" value="Metallo-hydrolase/oxidoreductase"/>
    <property type="match status" value="1"/>
</dbReference>
<dbReference type="PROSITE" id="PS50902">
    <property type="entry name" value="FLAVODOXIN_LIKE"/>
    <property type="match status" value="1"/>
</dbReference>
<dbReference type="GO" id="GO:0016651">
    <property type="term" value="F:oxidoreductase activity, acting on NAD(P)H"/>
    <property type="evidence" value="ECO:0007669"/>
    <property type="project" value="UniProtKB-ARBA"/>
</dbReference>
<name>A0A1I4P0Y5_9FIRM</name>
<accession>A0A1I4P0Y5</accession>
<comment type="similarity">
    <text evidence="1">In the N-terminal section; belongs to the zinc metallo-hydrolase group 3 family.</text>
</comment>
<dbReference type="PROSITE" id="PS00201">
    <property type="entry name" value="FLAVODOXIN"/>
    <property type="match status" value="1"/>
</dbReference>
<dbReference type="EMBL" id="FOTS01000055">
    <property type="protein sequence ID" value="SFM21033.1"/>
    <property type="molecule type" value="Genomic_DNA"/>
</dbReference>
<dbReference type="InterPro" id="IPR001226">
    <property type="entry name" value="Flavodoxin_CS"/>
</dbReference>
<protein>
    <submittedName>
        <fullName evidence="3">Flavorubredoxin</fullName>
    </submittedName>
</protein>
<dbReference type="CDD" id="cd07709">
    <property type="entry name" value="flavodiiron_proteins_MBL-fold"/>
    <property type="match status" value="1"/>
</dbReference>